<organism evidence="6 7">
    <name type="scientific">Aspergillus avenaceus</name>
    <dbReference type="NCBI Taxonomy" id="36643"/>
    <lineage>
        <taxon>Eukaryota</taxon>
        <taxon>Fungi</taxon>
        <taxon>Dikarya</taxon>
        <taxon>Ascomycota</taxon>
        <taxon>Pezizomycotina</taxon>
        <taxon>Eurotiomycetes</taxon>
        <taxon>Eurotiomycetidae</taxon>
        <taxon>Eurotiales</taxon>
        <taxon>Aspergillaceae</taxon>
        <taxon>Aspergillus</taxon>
        <taxon>Aspergillus subgen. Circumdati</taxon>
    </lineage>
</organism>
<protein>
    <recommendedName>
        <fullName evidence="5">Peptidase M20 dimerisation domain-containing protein</fullName>
    </recommendedName>
</protein>
<gene>
    <name evidence="6" type="ORF">BDV25DRAFT_138529</name>
</gene>
<dbReference type="Gene3D" id="3.30.70.360">
    <property type="match status" value="1"/>
</dbReference>
<proteinExistence type="inferred from homology"/>
<keyword evidence="4" id="KW-0378">Hydrolase</keyword>
<dbReference type="Gene3D" id="3.40.630.10">
    <property type="entry name" value="Zn peptidases"/>
    <property type="match status" value="1"/>
</dbReference>
<dbReference type="InterPro" id="IPR011650">
    <property type="entry name" value="Peptidase_M20_dimer"/>
</dbReference>
<dbReference type="GO" id="GO:0006508">
    <property type="term" value="P:proteolysis"/>
    <property type="evidence" value="ECO:0007669"/>
    <property type="project" value="UniProtKB-KW"/>
</dbReference>
<dbReference type="OrthoDB" id="7832001at2759"/>
<evidence type="ECO:0000256" key="3">
    <source>
        <dbReference type="ARBA" id="ARBA00022723"/>
    </source>
</evidence>
<dbReference type="InterPro" id="IPR002933">
    <property type="entry name" value="Peptidase_M20"/>
</dbReference>
<keyword evidence="2" id="KW-0645">Protease</keyword>
<dbReference type="InterPro" id="IPR051458">
    <property type="entry name" value="Cyt/Met_Dipeptidase"/>
</dbReference>
<dbReference type="PROSITE" id="PS00759">
    <property type="entry name" value="ARGE_DAPE_CPG2_2"/>
    <property type="match status" value="1"/>
</dbReference>
<keyword evidence="3" id="KW-0479">Metal-binding</keyword>
<dbReference type="EMBL" id="ML742064">
    <property type="protein sequence ID" value="KAE8151818.1"/>
    <property type="molecule type" value="Genomic_DNA"/>
</dbReference>
<feature type="domain" description="Peptidase M20 dimerisation" evidence="5">
    <location>
        <begin position="208"/>
        <end position="367"/>
    </location>
</feature>
<reference evidence="6 7" key="1">
    <citation type="submission" date="2019-04" db="EMBL/GenBank/DDBJ databases">
        <title>Friends and foes A comparative genomics study of 23 Aspergillus species from section Flavi.</title>
        <authorList>
            <consortium name="DOE Joint Genome Institute"/>
            <person name="Kjaerbolling I."/>
            <person name="Vesth T."/>
            <person name="Frisvad J.C."/>
            <person name="Nybo J.L."/>
            <person name="Theobald S."/>
            <person name="Kildgaard S."/>
            <person name="Isbrandt T."/>
            <person name="Kuo A."/>
            <person name="Sato A."/>
            <person name="Lyhne E.K."/>
            <person name="Kogle M.E."/>
            <person name="Wiebenga A."/>
            <person name="Kun R.S."/>
            <person name="Lubbers R.J."/>
            <person name="Makela M.R."/>
            <person name="Barry K."/>
            <person name="Chovatia M."/>
            <person name="Clum A."/>
            <person name="Daum C."/>
            <person name="Haridas S."/>
            <person name="He G."/>
            <person name="LaButti K."/>
            <person name="Lipzen A."/>
            <person name="Mondo S."/>
            <person name="Riley R."/>
            <person name="Salamov A."/>
            <person name="Simmons B.A."/>
            <person name="Magnuson J.K."/>
            <person name="Henrissat B."/>
            <person name="Mortensen U.H."/>
            <person name="Larsen T.O."/>
            <person name="Devries R.P."/>
            <person name="Grigoriev I.V."/>
            <person name="Machida M."/>
            <person name="Baker S.E."/>
            <person name="Andersen M.R."/>
        </authorList>
    </citation>
    <scope>NUCLEOTIDE SEQUENCE [LARGE SCALE GENOMIC DNA]</scope>
    <source>
        <strain evidence="6 7">IBT 18842</strain>
    </source>
</reference>
<evidence type="ECO:0000256" key="4">
    <source>
        <dbReference type="ARBA" id="ARBA00022801"/>
    </source>
</evidence>
<sequence length="485" mass="53626">MSSDLEKFFQKVEELKPTFKTRLGDAIKIQSVSDVDLKRQMATSLKSQINDLGGDLDLHEFDNPPGLPPLVIGQYPKEWDKSKKTIVVYGHYDVQPADDGDKWKHPPPFELTEGVREVDQKKCYFGRGSTDDKGPVVSWINMLEAYQKANIDLPVNLRFLFEGMEESGSTGLPEFIKSDDGKKLFENADAGVISDNYWLGTTTPCLTYGLRGIVYFSITVSGPAWELHSGLFGGTVYEPMTDLIALLSTLVDSQGKILIPDLSHDVEPLTQEEIDSYKGIDYTMQDLYTATGSKTAIYDDPTATLMARWRYPSLSIHGIEGAYSGPDTKTSIAPKVTGKFSIRTVPKMTVEDISTMVRDHLDREWKKLHSKNTYSFKVNDAGETWRTKPDHPNFEAASRATNTVWGKKPDLTREGGSIPVSLNIQEGLGTDSEGNPKSLVLLPVGTANDGAHGPDESIPIENYVNGAKVLGAYLYEVANEKGVVE</sequence>
<evidence type="ECO:0000256" key="1">
    <source>
        <dbReference type="ARBA" id="ARBA00006247"/>
    </source>
</evidence>
<dbReference type="AlphaFoldDB" id="A0A5N6TZQ1"/>
<dbReference type="GO" id="GO:0046872">
    <property type="term" value="F:metal ion binding"/>
    <property type="evidence" value="ECO:0007669"/>
    <property type="project" value="UniProtKB-KW"/>
</dbReference>
<dbReference type="Pfam" id="PF07687">
    <property type="entry name" value="M20_dimer"/>
    <property type="match status" value="1"/>
</dbReference>
<keyword evidence="7" id="KW-1185">Reference proteome</keyword>
<evidence type="ECO:0000313" key="7">
    <source>
        <dbReference type="Proteomes" id="UP000325780"/>
    </source>
</evidence>
<dbReference type="PANTHER" id="PTHR43270:SF4">
    <property type="entry name" value="CARNOSINE DIPEPTIDASE 2, ISOFORM A"/>
    <property type="match status" value="1"/>
</dbReference>
<name>A0A5N6TZQ1_ASPAV</name>
<dbReference type="Proteomes" id="UP000325780">
    <property type="component" value="Unassembled WGS sequence"/>
</dbReference>
<dbReference type="Pfam" id="PF01546">
    <property type="entry name" value="Peptidase_M20"/>
    <property type="match status" value="1"/>
</dbReference>
<dbReference type="GO" id="GO:0008233">
    <property type="term" value="F:peptidase activity"/>
    <property type="evidence" value="ECO:0007669"/>
    <property type="project" value="UniProtKB-KW"/>
</dbReference>
<evidence type="ECO:0000313" key="6">
    <source>
        <dbReference type="EMBL" id="KAE8151818.1"/>
    </source>
</evidence>
<dbReference type="InterPro" id="IPR001261">
    <property type="entry name" value="ArgE/DapE_CS"/>
</dbReference>
<accession>A0A5N6TZQ1</accession>
<dbReference type="SUPFAM" id="SSF53187">
    <property type="entry name" value="Zn-dependent exopeptidases"/>
    <property type="match status" value="1"/>
</dbReference>
<evidence type="ECO:0000259" key="5">
    <source>
        <dbReference type="Pfam" id="PF07687"/>
    </source>
</evidence>
<evidence type="ECO:0000256" key="2">
    <source>
        <dbReference type="ARBA" id="ARBA00022670"/>
    </source>
</evidence>
<dbReference type="PANTHER" id="PTHR43270">
    <property type="entry name" value="BETA-ALA-HIS DIPEPTIDASE"/>
    <property type="match status" value="1"/>
</dbReference>
<comment type="similarity">
    <text evidence="1">Belongs to the peptidase M20A family.</text>
</comment>